<dbReference type="KEGG" id="cvr:CHLNCDRAFT_144328"/>
<dbReference type="RefSeq" id="XP_005848696.1">
    <property type="nucleotide sequence ID" value="XM_005848634.1"/>
</dbReference>
<feature type="region of interest" description="Disordered" evidence="1">
    <location>
        <begin position="1"/>
        <end position="21"/>
    </location>
</feature>
<dbReference type="EMBL" id="GL433841">
    <property type="protein sequence ID" value="EFN56594.1"/>
    <property type="molecule type" value="Genomic_DNA"/>
</dbReference>
<dbReference type="InParanoid" id="E1ZCF2"/>
<reference evidence="2 3" key="1">
    <citation type="journal article" date="2010" name="Plant Cell">
        <title>The Chlorella variabilis NC64A genome reveals adaptation to photosymbiosis, coevolution with viruses, and cryptic sex.</title>
        <authorList>
            <person name="Blanc G."/>
            <person name="Duncan G."/>
            <person name="Agarkova I."/>
            <person name="Borodovsky M."/>
            <person name="Gurnon J."/>
            <person name="Kuo A."/>
            <person name="Lindquist E."/>
            <person name="Lucas S."/>
            <person name="Pangilinan J."/>
            <person name="Polle J."/>
            <person name="Salamov A."/>
            <person name="Terry A."/>
            <person name="Yamada T."/>
            <person name="Dunigan D.D."/>
            <person name="Grigoriev I.V."/>
            <person name="Claverie J.M."/>
            <person name="Van Etten J.L."/>
        </authorList>
    </citation>
    <scope>NUCLEOTIDE SEQUENCE [LARGE SCALE GENOMIC DNA]</scope>
    <source>
        <strain evidence="2 3">NC64A</strain>
    </source>
</reference>
<gene>
    <name evidence="2" type="ORF">CHLNCDRAFT_144328</name>
</gene>
<evidence type="ECO:0000256" key="1">
    <source>
        <dbReference type="SAM" id="MobiDB-lite"/>
    </source>
</evidence>
<dbReference type="GeneID" id="17355971"/>
<evidence type="ECO:0000313" key="2">
    <source>
        <dbReference type="EMBL" id="EFN56594.1"/>
    </source>
</evidence>
<accession>E1ZCF2</accession>
<proteinExistence type="predicted"/>
<evidence type="ECO:0000313" key="3">
    <source>
        <dbReference type="Proteomes" id="UP000008141"/>
    </source>
</evidence>
<sequence length="72" mass="7621">MTRAAGPGVARRSAAPLTLQPTCGGTHAGDWVYAVKRDHDPVVAAPWAYQKQAVAPRPAKQPLAVDMPVPHL</sequence>
<organism evidence="3">
    <name type="scientific">Chlorella variabilis</name>
    <name type="common">Green alga</name>
    <dbReference type="NCBI Taxonomy" id="554065"/>
    <lineage>
        <taxon>Eukaryota</taxon>
        <taxon>Viridiplantae</taxon>
        <taxon>Chlorophyta</taxon>
        <taxon>core chlorophytes</taxon>
        <taxon>Trebouxiophyceae</taxon>
        <taxon>Chlorellales</taxon>
        <taxon>Chlorellaceae</taxon>
        <taxon>Chlorella clade</taxon>
        <taxon>Chlorella</taxon>
    </lineage>
</organism>
<name>E1ZCF2_CHLVA</name>
<keyword evidence="3" id="KW-1185">Reference proteome</keyword>
<dbReference type="AlphaFoldDB" id="E1ZCF2"/>
<protein>
    <submittedName>
        <fullName evidence="2">Expressed protein</fullName>
    </submittedName>
</protein>
<dbReference type="Proteomes" id="UP000008141">
    <property type="component" value="Unassembled WGS sequence"/>
</dbReference>